<evidence type="ECO:0000256" key="1">
    <source>
        <dbReference type="ARBA" id="ARBA00001946"/>
    </source>
</evidence>
<comment type="caution">
    <text evidence="7">The sequence shown here is derived from an EMBL/GenBank/DDBJ whole genome shotgun (WGS) entry which is preliminary data.</text>
</comment>
<dbReference type="Proteomes" id="UP001199631">
    <property type="component" value="Unassembled WGS sequence"/>
</dbReference>
<evidence type="ECO:0000256" key="5">
    <source>
        <dbReference type="ARBA" id="ARBA00023277"/>
    </source>
</evidence>
<accession>A0AAW5AYZ0</accession>
<sequence length="240" mass="27264">MIKLIVNADDFGYSNAVNYGIIDAFKYGVVRSTTMMMNMPGTEHAVKLAKENPSLGVGIHLVLTCGKPLLHDVDSLTDEEGNFFRNPDQFFSNHIRISHVEREWRTQIELFLSCGLTPTHLDSHHHMHARRLLHPVIEKLAQEYDLPVRKYAGMKISPFTDELNVDFYGKNISHSVLDDAVSNLEDNRNLEIMVHPGYLDSVIMNGSSYNVERVKEVDVLTSWEIPEHVILVKEDSFTGS</sequence>
<evidence type="ECO:0000313" key="7">
    <source>
        <dbReference type="EMBL" id="MCG3418088.1"/>
    </source>
</evidence>
<dbReference type="InterPro" id="IPR022948">
    <property type="entry name" value="COD_ChbG_bac"/>
</dbReference>
<keyword evidence="4 6" id="KW-0460">Magnesium</keyword>
<dbReference type="Pfam" id="PF04794">
    <property type="entry name" value="YdjC"/>
    <property type="match status" value="1"/>
</dbReference>
<dbReference type="HAMAP" id="MF_01246">
    <property type="entry name" value="COD"/>
    <property type="match status" value="1"/>
</dbReference>
<keyword evidence="8" id="KW-1185">Reference proteome</keyword>
<feature type="binding site" evidence="6">
    <location>
        <position position="124"/>
    </location>
    <ligand>
        <name>Mg(2+)</name>
        <dbReference type="ChEBI" id="CHEBI:18420"/>
    </ligand>
</feature>
<dbReference type="GO" id="GO:0046872">
    <property type="term" value="F:metal ion binding"/>
    <property type="evidence" value="ECO:0007669"/>
    <property type="project" value="UniProtKB-KW"/>
</dbReference>
<evidence type="ECO:0000256" key="4">
    <source>
        <dbReference type="ARBA" id="ARBA00022842"/>
    </source>
</evidence>
<dbReference type="PANTHER" id="PTHR31609:SF1">
    <property type="entry name" value="CARBOHYDRATE DEACETYLASE"/>
    <property type="match status" value="1"/>
</dbReference>
<comment type="cofactor">
    <cofactor evidence="1 6">
        <name>Mg(2+)</name>
        <dbReference type="ChEBI" id="CHEBI:18420"/>
    </cofactor>
</comment>
<evidence type="ECO:0000256" key="3">
    <source>
        <dbReference type="ARBA" id="ARBA00022801"/>
    </source>
</evidence>
<dbReference type="InterPro" id="IPR006879">
    <property type="entry name" value="YdjC-like"/>
</dbReference>
<name>A0AAW5AYZ0_9BACI</name>
<dbReference type="EC" id="3.5.1.-" evidence="6"/>
<evidence type="ECO:0000313" key="8">
    <source>
        <dbReference type="Proteomes" id="UP001199631"/>
    </source>
</evidence>
<dbReference type="NCBIfam" id="NF002559">
    <property type="entry name" value="PRK02134.1"/>
    <property type="match status" value="1"/>
</dbReference>
<keyword evidence="3 6" id="KW-0378">Hydrolase</keyword>
<evidence type="ECO:0000256" key="2">
    <source>
        <dbReference type="ARBA" id="ARBA00022723"/>
    </source>
</evidence>
<reference evidence="7 8" key="1">
    <citation type="journal article" date="2022" name="Evol. Bioinform. Online">
        <title>Draft Genome Sequence of Oceanobacillus jordanicus Strain GSFE11, a Halotolerant Plant Growth-Promoting Bacterial Endophyte Isolated From the Jordan Valley.</title>
        <authorList>
            <person name="Alhindi T."/>
            <person name="Albdaiwi R."/>
        </authorList>
    </citation>
    <scope>NUCLEOTIDE SEQUENCE [LARGE SCALE GENOMIC DNA]</scope>
    <source>
        <strain evidence="7 8">GSFE11</strain>
    </source>
</reference>
<dbReference type="GO" id="GO:0016811">
    <property type="term" value="F:hydrolase activity, acting on carbon-nitrogen (but not peptide) bonds, in linear amides"/>
    <property type="evidence" value="ECO:0007669"/>
    <property type="project" value="UniProtKB-UniRule"/>
</dbReference>
<dbReference type="CDD" id="cd10803">
    <property type="entry name" value="YdjC_EF3048_like"/>
    <property type="match status" value="1"/>
</dbReference>
<dbReference type="InterPro" id="IPR011330">
    <property type="entry name" value="Glyco_hydro/deAcase_b/a-brl"/>
</dbReference>
<dbReference type="AlphaFoldDB" id="A0AAW5AYZ0"/>
<protein>
    <recommendedName>
        <fullName evidence="6">Carbohydrate deacetylase</fullName>
        <ecNumber evidence="6">3.5.1.-</ecNumber>
    </recommendedName>
</protein>
<comment type="subunit">
    <text evidence="6">Homodimer.</text>
</comment>
<organism evidence="7 8">
    <name type="scientific">Oceanobacillus jordanicus</name>
    <dbReference type="NCBI Taxonomy" id="2867266"/>
    <lineage>
        <taxon>Bacteria</taxon>
        <taxon>Bacillati</taxon>
        <taxon>Bacillota</taxon>
        <taxon>Bacilli</taxon>
        <taxon>Bacillales</taxon>
        <taxon>Bacillaceae</taxon>
        <taxon>Oceanobacillus</taxon>
    </lineage>
</organism>
<evidence type="ECO:0000256" key="6">
    <source>
        <dbReference type="HAMAP-Rule" id="MF_01246"/>
    </source>
</evidence>
<comment type="function">
    <text evidence="6">Probably catalyzes the deacetylation of acetylated carbohydrates an important step in the degradation of oligosaccharides.</text>
</comment>
<dbReference type="RefSeq" id="WP_238018120.1">
    <property type="nucleotide sequence ID" value="NZ_JAIFZM010000002.1"/>
</dbReference>
<dbReference type="PANTHER" id="PTHR31609">
    <property type="entry name" value="YDJC DEACETYLASE FAMILY MEMBER"/>
    <property type="match status" value="1"/>
</dbReference>
<keyword evidence="5 6" id="KW-0119">Carbohydrate metabolism</keyword>
<keyword evidence="2 6" id="KW-0479">Metal-binding</keyword>
<feature type="binding site" evidence="6">
    <location>
        <position position="60"/>
    </location>
    <ligand>
        <name>Mg(2+)</name>
        <dbReference type="ChEBI" id="CHEBI:18420"/>
    </ligand>
</feature>
<comment type="similarity">
    <text evidence="6">Belongs to the YdjC deacetylase family.</text>
</comment>
<gene>
    <name evidence="7" type="primary">chbG</name>
    <name evidence="7" type="ORF">K3T81_02890</name>
</gene>
<dbReference type="Gene3D" id="3.20.20.370">
    <property type="entry name" value="Glycoside hydrolase/deacetylase"/>
    <property type="match status" value="1"/>
</dbReference>
<proteinExistence type="inferred from homology"/>
<dbReference type="GO" id="GO:0000272">
    <property type="term" value="P:polysaccharide catabolic process"/>
    <property type="evidence" value="ECO:0007669"/>
    <property type="project" value="InterPro"/>
</dbReference>
<dbReference type="GO" id="GO:0019213">
    <property type="term" value="F:deacetylase activity"/>
    <property type="evidence" value="ECO:0007669"/>
    <property type="project" value="TreeGrafter"/>
</dbReference>
<dbReference type="SUPFAM" id="SSF88713">
    <property type="entry name" value="Glycoside hydrolase/deacetylase"/>
    <property type="match status" value="1"/>
</dbReference>
<dbReference type="EMBL" id="JAIFZM010000002">
    <property type="protein sequence ID" value="MCG3418088.1"/>
    <property type="molecule type" value="Genomic_DNA"/>
</dbReference>